<feature type="transmembrane region" description="Helical" evidence="1">
    <location>
        <begin position="98"/>
        <end position="120"/>
    </location>
</feature>
<dbReference type="AlphaFoldDB" id="A0A6A8DFB4"/>
<keyword evidence="1" id="KW-1133">Transmembrane helix</keyword>
<keyword evidence="1" id="KW-0812">Transmembrane</keyword>
<dbReference type="InterPro" id="IPR053150">
    <property type="entry name" value="Teicoplanin_resist-assoc"/>
</dbReference>
<dbReference type="EMBL" id="WJNG01000005">
    <property type="protein sequence ID" value="MRH42539.1"/>
    <property type="molecule type" value="Genomic_DNA"/>
</dbReference>
<protein>
    <submittedName>
        <fullName evidence="3">VanZ family protein</fullName>
    </submittedName>
</protein>
<feature type="transmembrane region" description="Helical" evidence="1">
    <location>
        <begin position="126"/>
        <end position="144"/>
    </location>
</feature>
<dbReference type="PANTHER" id="PTHR36834">
    <property type="entry name" value="MEMBRANE PROTEIN-RELATED"/>
    <property type="match status" value="1"/>
</dbReference>
<comment type="caution">
    <text evidence="3">The sequence shown here is derived from an EMBL/GenBank/DDBJ whole genome shotgun (WGS) entry which is preliminary data.</text>
</comment>
<evidence type="ECO:0000313" key="4">
    <source>
        <dbReference type="Proteomes" id="UP000799092"/>
    </source>
</evidence>
<accession>A0A6A8DFB4</accession>
<organism evidence="3 4">
    <name type="scientific">Aquibacillus halophilus</name>
    <dbReference type="NCBI Taxonomy" id="930132"/>
    <lineage>
        <taxon>Bacteria</taxon>
        <taxon>Bacillati</taxon>
        <taxon>Bacillota</taxon>
        <taxon>Bacilli</taxon>
        <taxon>Bacillales</taxon>
        <taxon>Bacillaceae</taxon>
        <taxon>Aquibacillus</taxon>
    </lineage>
</organism>
<feature type="transmembrane region" description="Helical" evidence="1">
    <location>
        <begin position="12"/>
        <end position="34"/>
    </location>
</feature>
<evidence type="ECO:0000259" key="2">
    <source>
        <dbReference type="Pfam" id="PF04892"/>
    </source>
</evidence>
<dbReference type="PANTHER" id="PTHR36834:SF1">
    <property type="entry name" value="INTEGRAL MEMBRANE PROTEIN"/>
    <property type="match status" value="1"/>
</dbReference>
<keyword evidence="1" id="KW-0472">Membrane</keyword>
<gene>
    <name evidence="3" type="ORF">GH741_07565</name>
</gene>
<feature type="transmembrane region" description="Helical" evidence="1">
    <location>
        <begin position="71"/>
        <end position="89"/>
    </location>
</feature>
<reference evidence="3" key="1">
    <citation type="submission" date="2019-11" db="EMBL/GenBank/DDBJ databases">
        <authorList>
            <person name="Li J."/>
        </authorList>
    </citation>
    <scope>NUCLEOTIDE SEQUENCE</scope>
    <source>
        <strain evidence="3">B6B</strain>
    </source>
</reference>
<dbReference type="Proteomes" id="UP000799092">
    <property type="component" value="Unassembled WGS sequence"/>
</dbReference>
<proteinExistence type="predicted"/>
<dbReference type="Pfam" id="PF04892">
    <property type="entry name" value="VanZ"/>
    <property type="match status" value="1"/>
</dbReference>
<evidence type="ECO:0000256" key="1">
    <source>
        <dbReference type="SAM" id="Phobius"/>
    </source>
</evidence>
<sequence length="154" mass="17697">MLVRIKKDIVKAGTVTIFLLYLSSLFYLLFFSGYRHSVQGLIDYNLVPFKSIVNYILAFDGFSFYLLKDNFFGNINAFVPFGLLLPTLFERLRSIKTIIIISFFMSLSIEITQIVFRVGSFDVDDTILNTTGAIVGYGIYCLFLKKVRNGKIYY</sequence>
<dbReference type="InterPro" id="IPR006976">
    <property type="entry name" value="VanZ-like"/>
</dbReference>
<keyword evidence="4" id="KW-1185">Reference proteome</keyword>
<evidence type="ECO:0000313" key="3">
    <source>
        <dbReference type="EMBL" id="MRH42539.1"/>
    </source>
</evidence>
<name>A0A6A8DFB4_9BACI</name>
<feature type="domain" description="VanZ-like" evidence="2">
    <location>
        <begin position="18"/>
        <end position="143"/>
    </location>
</feature>